<comment type="caution">
    <text evidence="2">The sequence shown here is derived from an EMBL/GenBank/DDBJ whole genome shotgun (WGS) entry which is preliminary data.</text>
</comment>
<evidence type="ECO:0000259" key="1">
    <source>
        <dbReference type="Pfam" id="PF10000"/>
    </source>
</evidence>
<dbReference type="EMBL" id="JAOWKZ010000001">
    <property type="protein sequence ID" value="MCV2871311.1"/>
    <property type="molecule type" value="Genomic_DNA"/>
</dbReference>
<protein>
    <submittedName>
        <fullName evidence="2">ACT domain-containing protein</fullName>
    </submittedName>
</protein>
<name>A0ABT2ZJL8_9RHOB</name>
<dbReference type="PANTHER" id="PTHR39199:SF1">
    <property type="entry name" value="BLR5128 PROTEIN"/>
    <property type="match status" value="1"/>
</dbReference>
<organism evidence="2 3">
    <name type="scientific">Albidovulum litorale</name>
    <dbReference type="NCBI Taxonomy" id="2984134"/>
    <lineage>
        <taxon>Bacteria</taxon>
        <taxon>Pseudomonadati</taxon>
        <taxon>Pseudomonadota</taxon>
        <taxon>Alphaproteobacteria</taxon>
        <taxon>Rhodobacterales</taxon>
        <taxon>Paracoccaceae</taxon>
        <taxon>Albidovulum</taxon>
    </lineage>
</organism>
<dbReference type="InterPro" id="IPR045865">
    <property type="entry name" value="ACT-like_dom_sf"/>
</dbReference>
<dbReference type="Pfam" id="PF10000">
    <property type="entry name" value="ACT_3"/>
    <property type="match status" value="1"/>
</dbReference>
<keyword evidence="3" id="KW-1185">Reference proteome</keyword>
<gene>
    <name evidence="2" type="ORF">OEZ71_03270</name>
</gene>
<dbReference type="RefSeq" id="WP_263738490.1">
    <property type="nucleotide sequence ID" value="NZ_JAOWKZ010000001.1"/>
</dbReference>
<dbReference type="PANTHER" id="PTHR39199">
    <property type="entry name" value="BLR5128 PROTEIN"/>
    <property type="match status" value="1"/>
</dbReference>
<dbReference type="InterPro" id="IPR018717">
    <property type="entry name" value="DUF2241"/>
</dbReference>
<proteinExistence type="predicted"/>
<accession>A0ABT2ZJL8</accession>
<feature type="domain" description="DUF2241" evidence="1">
    <location>
        <begin position="11"/>
        <end position="73"/>
    </location>
</feature>
<dbReference type="Proteomes" id="UP001652564">
    <property type="component" value="Unassembled WGS sequence"/>
</dbReference>
<dbReference type="SUPFAM" id="SSF55021">
    <property type="entry name" value="ACT-like"/>
    <property type="match status" value="2"/>
</dbReference>
<evidence type="ECO:0000313" key="2">
    <source>
        <dbReference type="EMBL" id="MCV2871311.1"/>
    </source>
</evidence>
<dbReference type="Gene3D" id="3.30.2130.10">
    <property type="entry name" value="VC0802-like"/>
    <property type="match status" value="1"/>
</dbReference>
<sequence>MPVISRTAKDMIGNMAPVLRDGEYVFISTPDDELGQSLAPNAVATYREDEGMSLILPESIAQGAGFDAANPMRCITLKVYSALDDVGLTAAVAGALAGQGIPCNMVAAYHHDHVFVPSDRADEAMQILIALQNEVAGGG</sequence>
<reference evidence="2 3" key="1">
    <citation type="submission" date="2022-10" db="EMBL/GenBank/DDBJ databases">
        <title>Defluviimonas sp. nov., isolated from ocean surface sediments.</title>
        <authorList>
            <person name="He W."/>
            <person name="Wang L."/>
            <person name="Zhang D.-F."/>
        </authorList>
    </citation>
    <scope>NUCLEOTIDE SEQUENCE [LARGE SCALE GENOMIC DNA]</scope>
    <source>
        <strain evidence="2 3">WL0050</strain>
    </source>
</reference>
<evidence type="ECO:0000313" key="3">
    <source>
        <dbReference type="Proteomes" id="UP001652564"/>
    </source>
</evidence>